<keyword evidence="2" id="KW-0012">Acyltransferase</keyword>
<dbReference type="CDD" id="cd04301">
    <property type="entry name" value="NAT_SF"/>
    <property type="match status" value="1"/>
</dbReference>
<keyword evidence="1 5" id="KW-0808">Transferase</keyword>
<protein>
    <submittedName>
        <fullName evidence="4">N-acetyltransferase</fullName>
    </submittedName>
    <submittedName>
        <fullName evidence="5">Predicted acetyltransferase</fullName>
    </submittedName>
</protein>
<evidence type="ECO:0000259" key="3">
    <source>
        <dbReference type="PROSITE" id="PS51186"/>
    </source>
</evidence>
<gene>
    <name evidence="4" type="ORF">CD943_10275</name>
    <name evidence="5" type="ORF">NCTC11165_01719</name>
</gene>
<reference evidence="5 7" key="3">
    <citation type="submission" date="2018-06" db="EMBL/GenBank/DDBJ databases">
        <authorList>
            <consortium name="Pathogen Informatics"/>
            <person name="Doyle S."/>
        </authorList>
    </citation>
    <scope>NUCLEOTIDE SEQUENCE [LARGE SCALE GENOMIC DNA]</scope>
    <source>
        <strain evidence="5 7">NCTC11165</strain>
    </source>
</reference>
<dbReference type="InterPro" id="IPR016181">
    <property type="entry name" value="Acyl_CoA_acyltransferase"/>
</dbReference>
<name>A0A246K7Y5_BREDI</name>
<evidence type="ECO:0000313" key="5">
    <source>
        <dbReference type="EMBL" id="SPU44316.1"/>
    </source>
</evidence>
<organism evidence="5 7">
    <name type="scientific">Brevundimonas diminuta</name>
    <name type="common">Pseudomonas diminuta</name>
    <dbReference type="NCBI Taxonomy" id="293"/>
    <lineage>
        <taxon>Bacteria</taxon>
        <taxon>Pseudomonadati</taxon>
        <taxon>Pseudomonadota</taxon>
        <taxon>Alphaproteobacteria</taxon>
        <taxon>Caulobacterales</taxon>
        <taxon>Caulobacteraceae</taxon>
        <taxon>Brevundimonas</taxon>
    </lineage>
</organism>
<dbReference type="GeneID" id="56578452"/>
<dbReference type="PANTHER" id="PTHR10545">
    <property type="entry name" value="DIAMINE N-ACETYLTRANSFERASE"/>
    <property type="match status" value="1"/>
</dbReference>
<dbReference type="PROSITE" id="PS51186">
    <property type="entry name" value="GNAT"/>
    <property type="match status" value="1"/>
</dbReference>
<evidence type="ECO:0000313" key="4">
    <source>
        <dbReference type="EMBL" id="ASD27239.1"/>
    </source>
</evidence>
<dbReference type="AlphaFoldDB" id="A0A246K7Y5"/>
<dbReference type="GO" id="GO:0008080">
    <property type="term" value="F:N-acetyltransferase activity"/>
    <property type="evidence" value="ECO:0007669"/>
    <property type="project" value="TreeGrafter"/>
</dbReference>
<proteinExistence type="predicted"/>
<dbReference type="InterPro" id="IPR000182">
    <property type="entry name" value="GNAT_dom"/>
</dbReference>
<evidence type="ECO:0000313" key="7">
    <source>
        <dbReference type="Proteomes" id="UP000250358"/>
    </source>
</evidence>
<dbReference type="PANTHER" id="PTHR10545:SF29">
    <property type="entry name" value="GH14572P-RELATED"/>
    <property type="match status" value="1"/>
</dbReference>
<sequence length="157" mass="16930">MTADLTVRRATATDAGRIHALMRALAEHEGLTPYLAATPDSLAQALSTQPPRAAFLLAEIAGRAAGFVSWTRVYGIWRGGDYLNLDDLFVAEEARGAGVGEALMRAFAAEAAGEGLSGRWEVRADNHGARRFYARLGAEQEEKVVVRWSAQAMKTTP</sequence>
<feature type="domain" description="N-acetyltransferase" evidence="3">
    <location>
        <begin position="5"/>
        <end position="157"/>
    </location>
</feature>
<dbReference type="RefSeq" id="WP_003164188.1">
    <property type="nucleotide sequence ID" value="NZ_CP021995.1"/>
</dbReference>
<reference evidence="4 6" key="1">
    <citation type="submission" date="2017-06" db="EMBL/GenBank/DDBJ databases">
        <title>Biodegradation of gentamicin by bacterial consortia AMQD4 in synthetic medium and raw gentamicin sewage.</title>
        <authorList>
            <person name="Chang H."/>
            <person name="Feng Y."/>
            <person name="Li Z."/>
            <person name="Xue J."/>
            <person name="Cheng D."/>
        </authorList>
    </citation>
    <scope>NUCLEOTIDE SEQUENCE [LARGE SCALE GENOMIC DNA]</scope>
    <source>
        <strain evidence="4 6">BZC3</strain>
    </source>
</reference>
<dbReference type="Proteomes" id="UP000250358">
    <property type="component" value="Unassembled WGS sequence"/>
</dbReference>
<accession>A0A246K7Y5</accession>
<dbReference type="InterPro" id="IPR051016">
    <property type="entry name" value="Diverse_Substrate_AcTransf"/>
</dbReference>
<dbReference type="EMBL" id="UAQM01000011">
    <property type="protein sequence ID" value="SPU44316.1"/>
    <property type="molecule type" value="Genomic_DNA"/>
</dbReference>
<evidence type="ECO:0000256" key="2">
    <source>
        <dbReference type="ARBA" id="ARBA00023315"/>
    </source>
</evidence>
<dbReference type="SUPFAM" id="SSF55729">
    <property type="entry name" value="Acyl-CoA N-acyltransferases (Nat)"/>
    <property type="match status" value="1"/>
</dbReference>
<dbReference type="Pfam" id="PF00583">
    <property type="entry name" value="Acetyltransf_1"/>
    <property type="match status" value="1"/>
</dbReference>
<dbReference type="Gene3D" id="3.40.630.30">
    <property type="match status" value="1"/>
</dbReference>
<dbReference type="STRING" id="293.GCA_000988015_01511"/>
<evidence type="ECO:0000313" key="6">
    <source>
        <dbReference type="Proteomes" id="UP000197024"/>
    </source>
</evidence>
<reference evidence="4 6" key="2">
    <citation type="submission" date="2017-06" db="EMBL/GenBank/DDBJ databases">
        <authorList>
            <person name="Kim H.J."/>
            <person name="Triplett B.A."/>
        </authorList>
    </citation>
    <scope>NUCLEOTIDE SEQUENCE [LARGE SCALE GENOMIC DNA]</scope>
    <source>
        <strain evidence="4 6">BZC3</strain>
    </source>
</reference>
<dbReference type="EMBL" id="CP021995">
    <property type="protein sequence ID" value="ASD27239.1"/>
    <property type="molecule type" value="Genomic_DNA"/>
</dbReference>
<dbReference type="Proteomes" id="UP000197024">
    <property type="component" value="Chromosome"/>
</dbReference>
<evidence type="ECO:0000256" key="1">
    <source>
        <dbReference type="ARBA" id="ARBA00022679"/>
    </source>
</evidence>